<dbReference type="AlphaFoldDB" id="A0A5M3WTB8"/>
<comment type="caution">
    <text evidence="2">The sequence shown here is derived from an EMBL/GenBank/DDBJ whole genome shotgun (WGS) entry which is preliminary data.</text>
</comment>
<feature type="chain" id="PRO_5024348289" evidence="1">
    <location>
        <begin position="31"/>
        <end position="176"/>
    </location>
</feature>
<evidence type="ECO:0000256" key="1">
    <source>
        <dbReference type="SAM" id="SignalP"/>
    </source>
</evidence>
<sequence>MRIRKFFGVAAATAILATGMVGFASTAANASTQNTVTASSPDWEDDSWGPYFSKNHKAKAKGWIDVDYYGDEDNKVRVGGKLWDYDHSNKKCAYVVFRYTKWSDHEDDWYTDYVSYKECGWDKKFSFTRYDVSQVQVKVCQIDKWSSYPYKCGYWKDIYNAYDDDYGYDEDYWDEH</sequence>
<dbReference type="OrthoDB" id="3532092at2"/>
<organism evidence="2 3">
    <name type="scientific">Acrocarpospora macrocephala</name>
    <dbReference type="NCBI Taxonomy" id="150177"/>
    <lineage>
        <taxon>Bacteria</taxon>
        <taxon>Bacillati</taxon>
        <taxon>Actinomycetota</taxon>
        <taxon>Actinomycetes</taxon>
        <taxon>Streptosporangiales</taxon>
        <taxon>Streptosporangiaceae</taxon>
        <taxon>Acrocarpospora</taxon>
    </lineage>
</organism>
<dbReference type="Proteomes" id="UP000331127">
    <property type="component" value="Unassembled WGS sequence"/>
</dbReference>
<dbReference type="EMBL" id="BLAE01000035">
    <property type="protein sequence ID" value="GES12134.1"/>
    <property type="molecule type" value="Genomic_DNA"/>
</dbReference>
<evidence type="ECO:0000313" key="3">
    <source>
        <dbReference type="Proteomes" id="UP000331127"/>
    </source>
</evidence>
<keyword evidence="3" id="KW-1185">Reference proteome</keyword>
<gene>
    <name evidence="2" type="ORF">Amac_057310</name>
</gene>
<feature type="signal peptide" evidence="1">
    <location>
        <begin position="1"/>
        <end position="30"/>
    </location>
</feature>
<keyword evidence="1" id="KW-0732">Signal</keyword>
<proteinExistence type="predicted"/>
<evidence type="ECO:0000313" key="2">
    <source>
        <dbReference type="EMBL" id="GES12134.1"/>
    </source>
</evidence>
<name>A0A5M3WTB8_9ACTN</name>
<reference evidence="2 3" key="1">
    <citation type="submission" date="2019-10" db="EMBL/GenBank/DDBJ databases">
        <title>Whole genome shotgun sequence of Acrocarpospora macrocephala NBRC 16266.</title>
        <authorList>
            <person name="Ichikawa N."/>
            <person name="Kimura A."/>
            <person name="Kitahashi Y."/>
            <person name="Komaki H."/>
            <person name="Oguchi A."/>
        </authorList>
    </citation>
    <scope>NUCLEOTIDE SEQUENCE [LARGE SCALE GENOMIC DNA]</scope>
    <source>
        <strain evidence="2 3">NBRC 16266</strain>
    </source>
</reference>
<accession>A0A5M3WTB8</accession>
<dbReference type="RefSeq" id="WP_155357471.1">
    <property type="nucleotide sequence ID" value="NZ_BAAAHL010000012.1"/>
</dbReference>
<protein>
    <submittedName>
        <fullName evidence="2">Uncharacterized protein</fullName>
    </submittedName>
</protein>